<sequence length="99" mass="11181">MPLPISKRVSYRKATEPVYIGAKLYIKSVLRAFYLHCLIFFGSYCDTGKGAQNPFTFLGQDKVHDTEEVLKQANLSSITTKRIERFSSEGPGRRGHGRV</sequence>
<protein>
    <submittedName>
        <fullName evidence="1">Uncharacterized protein</fullName>
    </submittedName>
</protein>
<name>A0AAV4FDQ8_9GAST</name>
<dbReference type="AlphaFoldDB" id="A0AAV4FDQ8"/>
<organism evidence="1 2">
    <name type="scientific">Elysia marginata</name>
    <dbReference type="NCBI Taxonomy" id="1093978"/>
    <lineage>
        <taxon>Eukaryota</taxon>
        <taxon>Metazoa</taxon>
        <taxon>Spiralia</taxon>
        <taxon>Lophotrochozoa</taxon>
        <taxon>Mollusca</taxon>
        <taxon>Gastropoda</taxon>
        <taxon>Heterobranchia</taxon>
        <taxon>Euthyneura</taxon>
        <taxon>Panpulmonata</taxon>
        <taxon>Sacoglossa</taxon>
        <taxon>Placobranchoidea</taxon>
        <taxon>Plakobranchidae</taxon>
        <taxon>Elysia</taxon>
    </lineage>
</organism>
<proteinExistence type="predicted"/>
<dbReference type="EMBL" id="BMAT01011327">
    <property type="protein sequence ID" value="GFR70505.1"/>
    <property type="molecule type" value="Genomic_DNA"/>
</dbReference>
<reference evidence="1 2" key="1">
    <citation type="journal article" date="2021" name="Elife">
        <title>Chloroplast acquisition without the gene transfer in kleptoplastic sea slugs, Plakobranchus ocellatus.</title>
        <authorList>
            <person name="Maeda T."/>
            <person name="Takahashi S."/>
            <person name="Yoshida T."/>
            <person name="Shimamura S."/>
            <person name="Takaki Y."/>
            <person name="Nagai Y."/>
            <person name="Toyoda A."/>
            <person name="Suzuki Y."/>
            <person name="Arimoto A."/>
            <person name="Ishii H."/>
            <person name="Satoh N."/>
            <person name="Nishiyama T."/>
            <person name="Hasebe M."/>
            <person name="Maruyama T."/>
            <person name="Minagawa J."/>
            <person name="Obokata J."/>
            <person name="Shigenobu S."/>
        </authorList>
    </citation>
    <scope>NUCLEOTIDE SEQUENCE [LARGE SCALE GENOMIC DNA]</scope>
</reference>
<comment type="caution">
    <text evidence="1">The sequence shown here is derived from an EMBL/GenBank/DDBJ whole genome shotgun (WGS) entry which is preliminary data.</text>
</comment>
<accession>A0AAV4FDQ8</accession>
<dbReference type="Proteomes" id="UP000762676">
    <property type="component" value="Unassembled WGS sequence"/>
</dbReference>
<keyword evidence="2" id="KW-1185">Reference proteome</keyword>
<evidence type="ECO:0000313" key="2">
    <source>
        <dbReference type="Proteomes" id="UP000762676"/>
    </source>
</evidence>
<gene>
    <name evidence="1" type="ORF">ElyMa_005654700</name>
</gene>
<evidence type="ECO:0000313" key="1">
    <source>
        <dbReference type="EMBL" id="GFR70505.1"/>
    </source>
</evidence>